<reference evidence="4" key="1">
    <citation type="submission" date="2020-06" db="EMBL/GenBank/DDBJ databases">
        <title>WGS assembly of Ceratodon purpureus strain R40.</title>
        <authorList>
            <person name="Carey S.B."/>
            <person name="Jenkins J."/>
            <person name="Shu S."/>
            <person name="Lovell J.T."/>
            <person name="Sreedasyam A."/>
            <person name="Maumus F."/>
            <person name="Tiley G.P."/>
            <person name="Fernandez-Pozo N."/>
            <person name="Barry K."/>
            <person name="Chen C."/>
            <person name="Wang M."/>
            <person name="Lipzen A."/>
            <person name="Daum C."/>
            <person name="Saski C.A."/>
            <person name="Payton A.C."/>
            <person name="Mcbreen J.C."/>
            <person name="Conrad R.E."/>
            <person name="Kollar L.M."/>
            <person name="Olsson S."/>
            <person name="Huttunen S."/>
            <person name="Landis J.B."/>
            <person name="Wickett N.J."/>
            <person name="Johnson M.G."/>
            <person name="Rensing S.A."/>
            <person name="Grimwood J."/>
            <person name="Schmutz J."/>
            <person name="Mcdaniel S.F."/>
        </authorList>
    </citation>
    <scope>NUCLEOTIDE SEQUENCE</scope>
    <source>
        <strain evidence="4">R40</strain>
    </source>
</reference>
<evidence type="ECO:0000313" key="4">
    <source>
        <dbReference type="EMBL" id="KAG0582228.1"/>
    </source>
</evidence>
<dbReference type="GO" id="GO:0003755">
    <property type="term" value="F:peptidyl-prolyl cis-trans isomerase activity"/>
    <property type="evidence" value="ECO:0007669"/>
    <property type="project" value="InterPro"/>
</dbReference>
<dbReference type="Proteomes" id="UP000822688">
    <property type="component" value="Chromosome 3"/>
</dbReference>
<dbReference type="Gene3D" id="3.50.4.10">
    <property type="entry name" value="Hepatocyte Growth Factor"/>
    <property type="match status" value="1"/>
</dbReference>
<dbReference type="SUPFAM" id="SSF50891">
    <property type="entry name" value="Cyclophilin-like"/>
    <property type="match status" value="1"/>
</dbReference>
<feature type="domain" description="PPIase cyclophilin-type" evidence="2">
    <location>
        <begin position="168"/>
        <end position="312"/>
    </location>
</feature>
<dbReference type="PANTHER" id="PTHR46873:SF1">
    <property type="entry name" value="EXPRESSED PROTEIN"/>
    <property type="match status" value="1"/>
</dbReference>
<dbReference type="InterPro" id="IPR002130">
    <property type="entry name" value="Cyclophilin-type_PPIase_dom"/>
</dbReference>
<keyword evidence="5" id="KW-1185">Reference proteome</keyword>
<sequence length="327" mass="36027">MAKRLYEGRSRWRSSLILVIVVCTCVVAYLCISAILPNSAVPSSQALEAHVAQSSVAEVGTGCFRGLEHTEFWGDAVNWGSDFLVDSSQACSDACKAKRKCNSWVYCGNQERCGANYHQCWLKRQKDPLDPEIHDSGLSNPWTSGLVFDKDIGTVELAIDSGPMSGEVIHMKLLPECSPQSVLRILQLAKLTHCSGCRIYRAEGRGKMWDSNGSPISKMGTGPPYAVLQGTLEAQHVSFKRVSKEYAPAIRRGMVGWVDGGPDFFISLADHPEWPRKHTVFATVVKDDMPLLESLAELPTTTTTWEKVTVEVLDKPVSVKVQTAKKQ</sequence>
<dbReference type="InterPro" id="IPR003609">
    <property type="entry name" value="Pan_app"/>
</dbReference>
<organism evidence="4 5">
    <name type="scientific">Ceratodon purpureus</name>
    <name type="common">Fire moss</name>
    <name type="synonym">Dicranum purpureum</name>
    <dbReference type="NCBI Taxonomy" id="3225"/>
    <lineage>
        <taxon>Eukaryota</taxon>
        <taxon>Viridiplantae</taxon>
        <taxon>Streptophyta</taxon>
        <taxon>Embryophyta</taxon>
        <taxon>Bryophyta</taxon>
        <taxon>Bryophytina</taxon>
        <taxon>Bryopsida</taxon>
        <taxon>Dicranidae</taxon>
        <taxon>Pseudoditrichales</taxon>
        <taxon>Ditrichaceae</taxon>
        <taxon>Ceratodon</taxon>
    </lineage>
</organism>
<gene>
    <name evidence="4" type="ORF">KC19_3G044500</name>
</gene>
<feature type="transmembrane region" description="Helical" evidence="1">
    <location>
        <begin position="12"/>
        <end position="36"/>
    </location>
</feature>
<keyword evidence="1" id="KW-0472">Membrane</keyword>
<dbReference type="Pfam" id="PF00160">
    <property type="entry name" value="Pro_isomerase"/>
    <property type="match status" value="1"/>
</dbReference>
<evidence type="ECO:0000313" key="5">
    <source>
        <dbReference type="Proteomes" id="UP000822688"/>
    </source>
</evidence>
<name>A0A8T0II43_CERPU</name>
<evidence type="ECO:0000259" key="2">
    <source>
        <dbReference type="Pfam" id="PF00160"/>
    </source>
</evidence>
<keyword evidence="1" id="KW-1133">Transmembrane helix</keyword>
<dbReference type="InterPro" id="IPR029000">
    <property type="entry name" value="Cyclophilin-like_dom_sf"/>
</dbReference>
<proteinExistence type="predicted"/>
<accession>A0A8T0II43</accession>
<evidence type="ECO:0000256" key="1">
    <source>
        <dbReference type="SAM" id="Phobius"/>
    </source>
</evidence>
<dbReference type="Gene3D" id="2.40.100.10">
    <property type="entry name" value="Cyclophilin-like"/>
    <property type="match status" value="1"/>
</dbReference>
<dbReference type="EMBL" id="CM026423">
    <property type="protein sequence ID" value="KAG0582228.1"/>
    <property type="molecule type" value="Genomic_DNA"/>
</dbReference>
<dbReference type="PANTHER" id="PTHR46873">
    <property type="entry name" value="EXPRESSED PROTEIN"/>
    <property type="match status" value="1"/>
</dbReference>
<evidence type="ECO:0000259" key="3">
    <source>
        <dbReference type="Pfam" id="PF14295"/>
    </source>
</evidence>
<dbReference type="Pfam" id="PF14295">
    <property type="entry name" value="PAN_4"/>
    <property type="match status" value="1"/>
</dbReference>
<protein>
    <submittedName>
        <fullName evidence="4">Uncharacterized protein</fullName>
    </submittedName>
</protein>
<keyword evidence="1" id="KW-0812">Transmembrane</keyword>
<feature type="domain" description="Apple" evidence="3">
    <location>
        <begin position="70"/>
        <end position="123"/>
    </location>
</feature>
<comment type="caution">
    <text evidence="4">The sequence shown here is derived from an EMBL/GenBank/DDBJ whole genome shotgun (WGS) entry which is preliminary data.</text>
</comment>
<dbReference type="AlphaFoldDB" id="A0A8T0II43"/>